<sequence length="334" mass="35590">MQSDDTNGGLDRRTLLLVGLVATPLLTTSRAHAQAYPDRVVKLLVPFAPGGTTDIIARVVTSQIAPHFNGQSMVVENKGGGGGVTGAIETARARPDGYSLGVATVSTVATVPAIQPSTPYDPLTAFTPITNIAATPNVVAVHPSFPAKTFQAWAEEVKKNPGKYAYATSGTGSILHLQMELYKSLSGADLTHVPYRGSGPALNDVVAGQVPVIIDNLPSALPFIQTGRLVPIVVASPERVAALPDVPTFKEVGLEQVNRVAFYGIVGPKGLPRPIVERVRDAVIRTLAEPTVRERIEATGSFIVANTPEEFAQEIKTEYEVYKKVVQERKLQPD</sequence>
<dbReference type="InterPro" id="IPR042100">
    <property type="entry name" value="Bug_dom1"/>
</dbReference>
<dbReference type="Gene3D" id="3.40.190.150">
    <property type="entry name" value="Bordetella uptake gene, domain 1"/>
    <property type="match status" value="1"/>
</dbReference>
<dbReference type="PIRSF" id="PIRSF017082">
    <property type="entry name" value="YflP"/>
    <property type="match status" value="1"/>
</dbReference>
<dbReference type="PANTHER" id="PTHR42928:SF5">
    <property type="entry name" value="BLR1237 PROTEIN"/>
    <property type="match status" value="1"/>
</dbReference>
<dbReference type="OrthoDB" id="7250553at2"/>
<keyword evidence="3" id="KW-1185">Reference proteome</keyword>
<dbReference type="CDD" id="cd13577">
    <property type="entry name" value="PBP2_BugE_Glu"/>
    <property type="match status" value="1"/>
</dbReference>
<proteinExistence type="inferred from homology"/>
<evidence type="ECO:0000256" key="1">
    <source>
        <dbReference type="ARBA" id="ARBA00006987"/>
    </source>
</evidence>
<dbReference type="RefSeq" id="WP_090569021.1">
    <property type="nucleotide sequence ID" value="NZ_FMXZ01000017.1"/>
</dbReference>
<keyword evidence="2" id="KW-0675">Receptor</keyword>
<dbReference type="AlphaFoldDB" id="A0A1G6XVL6"/>
<dbReference type="InterPro" id="IPR005064">
    <property type="entry name" value="BUG"/>
</dbReference>
<dbReference type="Proteomes" id="UP000198925">
    <property type="component" value="Unassembled WGS sequence"/>
</dbReference>
<dbReference type="STRING" id="938405.SAMN02927895_04599"/>
<organism evidence="2 3">
    <name type="scientific">Belnapia rosea</name>
    <dbReference type="NCBI Taxonomy" id="938405"/>
    <lineage>
        <taxon>Bacteria</taxon>
        <taxon>Pseudomonadati</taxon>
        <taxon>Pseudomonadota</taxon>
        <taxon>Alphaproteobacteria</taxon>
        <taxon>Acetobacterales</taxon>
        <taxon>Roseomonadaceae</taxon>
        <taxon>Belnapia</taxon>
    </lineage>
</organism>
<dbReference type="Gene3D" id="3.40.190.10">
    <property type="entry name" value="Periplasmic binding protein-like II"/>
    <property type="match status" value="1"/>
</dbReference>
<comment type="similarity">
    <text evidence="1">Belongs to the UPF0065 (bug) family.</text>
</comment>
<evidence type="ECO:0000313" key="2">
    <source>
        <dbReference type="EMBL" id="SDD82228.1"/>
    </source>
</evidence>
<evidence type="ECO:0000313" key="3">
    <source>
        <dbReference type="Proteomes" id="UP000198925"/>
    </source>
</evidence>
<gene>
    <name evidence="2" type="ORF">SAMN04487779_10134</name>
</gene>
<dbReference type="SUPFAM" id="SSF53850">
    <property type="entry name" value="Periplasmic binding protein-like II"/>
    <property type="match status" value="1"/>
</dbReference>
<reference evidence="2 3" key="1">
    <citation type="submission" date="2016-10" db="EMBL/GenBank/DDBJ databases">
        <authorList>
            <person name="de Groot N.N."/>
        </authorList>
    </citation>
    <scope>NUCLEOTIDE SEQUENCE [LARGE SCALE GENOMIC DNA]</scope>
    <source>
        <strain evidence="2 3">CPCC 100156</strain>
    </source>
</reference>
<dbReference type="PANTHER" id="PTHR42928">
    <property type="entry name" value="TRICARBOXYLATE-BINDING PROTEIN"/>
    <property type="match status" value="1"/>
</dbReference>
<protein>
    <submittedName>
        <fullName evidence="2">Tripartite-type tricarboxylate transporter, receptor component TctC</fullName>
    </submittedName>
</protein>
<accession>A0A1G6XVL6</accession>
<dbReference type="EMBL" id="FMZX01000013">
    <property type="protein sequence ID" value="SDD82228.1"/>
    <property type="molecule type" value="Genomic_DNA"/>
</dbReference>
<dbReference type="Pfam" id="PF03401">
    <property type="entry name" value="TctC"/>
    <property type="match status" value="1"/>
</dbReference>
<name>A0A1G6XVL6_9PROT</name>